<dbReference type="Proteomes" id="UP000663722">
    <property type="component" value="Chromosome"/>
</dbReference>
<dbReference type="InterPro" id="IPR000297">
    <property type="entry name" value="PPIase_PpiC"/>
</dbReference>
<keyword evidence="2" id="KW-0697">Rotamase</keyword>
<dbReference type="EMBL" id="CP061800">
    <property type="protein sequence ID" value="QTA87967.1"/>
    <property type="molecule type" value="Genomic_DNA"/>
</dbReference>
<dbReference type="PANTHER" id="PTHR47637:SF1">
    <property type="entry name" value="CHAPERONE SURA"/>
    <property type="match status" value="1"/>
</dbReference>
<dbReference type="PROSITE" id="PS50198">
    <property type="entry name" value="PPIC_PPIASE_2"/>
    <property type="match status" value="1"/>
</dbReference>
<evidence type="ECO:0000313" key="4">
    <source>
        <dbReference type="EMBL" id="QTA87967.1"/>
    </source>
</evidence>
<protein>
    <submittedName>
        <fullName evidence="4">Chaperone SurA N-terminal domain-containing protein</fullName>
    </submittedName>
</protein>
<dbReference type="Pfam" id="PF13624">
    <property type="entry name" value="SurA_N_3"/>
    <property type="match status" value="1"/>
</dbReference>
<dbReference type="InterPro" id="IPR046357">
    <property type="entry name" value="PPIase_dom_sf"/>
</dbReference>
<evidence type="ECO:0000259" key="3">
    <source>
        <dbReference type="PROSITE" id="PS50198"/>
    </source>
</evidence>
<dbReference type="SUPFAM" id="SSF109998">
    <property type="entry name" value="Triger factor/SurA peptide-binding domain-like"/>
    <property type="match status" value="1"/>
</dbReference>
<organism evidence="4 5">
    <name type="scientific">Desulfonema magnum</name>
    <dbReference type="NCBI Taxonomy" id="45655"/>
    <lineage>
        <taxon>Bacteria</taxon>
        <taxon>Pseudomonadati</taxon>
        <taxon>Thermodesulfobacteriota</taxon>
        <taxon>Desulfobacteria</taxon>
        <taxon>Desulfobacterales</taxon>
        <taxon>Desulfococcaceae</taxon>
        <taxon>Desulfonema</taxon>
    </lineage>
</organism>
<reference evidence="4" key="1">
    <citation type="journal article" date="2021" name="Microb. Physiol.">
        <title>Proteogenomic Insights into the Physiology of Marine, Sulfate-Reducing, Filamentous Desulfonema limicola and Desulfonema magnum.</title>
        <authorList>
            <person name="Schnaars V."/>
            <person name="Wohlbrand L."/>
            <person name="Scheve S."/>
            <person name="Hinrichs C."/>
            <person name="Reinhardt R."/>
            <person name="Rabus R."/>
        </authorList>
    </citation>
    <scope>NUCLEOTIDE SEQUENCE</scope>
    <source>
        <strain evidence="4">4be13</strain>
    </source>
</reference>
<dbReference type="AlphaFoldDB" id="A0A975BLX0"/>
<dbReference type="GO" id="GO:0003755">
    <property type="term" value="F:peptidyl-prolyl cis-trans isomerase activity"/>
    <property type="evidence" value="ECO:0007669"/>
    <property type="project" value="UniProtKB-KW"/>
</dbReference>
<sequence length="328" mass="38007">MNNLLKKIVLRVICAFIFFGLFATSGKAELVDRIVAIVNDDIISLSELNEMFEPYAENIKSRGLSSEEERAALFKVREDILSHLIDQKLTDQETKRFGISVKEKEIDKTIERIKESNFYTDEDLRKGLARQNLTMEEYRERIREQILRSKLVNMEIRSRIVITKEDIKSYYDSHSEIYQGEKKYHLRHILLEIPSLADETGKLEIKEKADAMLEKIKTGEPFENMARKYSQSSAAAKGGDLGMFGHDVLSPQLRETLKGMKAGEVTPVLDTDLGYQIFLVQEIRDARAKSLEEASPEIQEKLYKEIVDKKFQSWLESLRKRSHIKIIR</sequence>
<evidence type="ECO:0000256" key="2">
    <source>
        <dbReference type="PROSITE-ProRule" id="PRU00278"/>
    </source>
</evidence>
<dbReference type="PANTHER" id="PTHR47637">
    <property type="entry name" value="CHAPERONE SURA"/>
    <property type="match status" value="1"/>
</dbReference>
<keyword evidence="1" id="KW-0732">Signal</keyword>
<evidence type="ECO:0000256" key="1">
    <source>
        <dbReference type="ARBA" id="ARBA00022729"/>
    </source>
</evidence>
<gene>
    <name evidence="4" type="ORF">dnm_040070</name>
</gene>
<dbReference type="SUPFAM" id="SSF54534">
    <property type="entry name" value="FKBP-like"/>
    <property type="match status" value="1"/>
</dbReference>
<dbReference type="KEGG" id="dmm:dnm_040070"/>
<dbReference type="InterPro" id="IPR027304">
    <property type="entry name" value="Trigger_fact/SurA_dom_sf"/>
</dbReference>
<dbReference type="Gene3D" id="3.10.50.40">
    <property type="match status" value="1"/>
</dbReference>
<dbReference type="InterPro" id="IPR050280">
    <property type="entry name" value="OMP_Chaperone_SurA"/>
</dbReference>
<dbReference type="Pfam" id="PF00639">
    <property type="entry name" value="Rotamase"/>
    <property type="match status" value="1"/>
</dbReference>
<feature type="domain" description="PpiC" evidence="3">
    <location>
        <begin position="181"/>
        <end position="282"/>
    </location>
</feature>
<evidence type="ECO:0000313" key="5">
    <source>
        <dbReference type="Proteomes" id="UP000663722"/>
    </source>
</evidence>
<accession>A0A975BLX0</accession>
<proteinExistence type="predicted"/>
<keyword evidence="2" id="KW-0413">Isomerase</keyword>
<dbReference type="Gene3D" id="1.10.4030.10">
    <property type="entry name" value="Porin chaperone SurA, peptide-binding domain"/>
    <property type="match status" value="1"/>
</dbReference>
<name>A0A975BLX0_9BACT</name>
<keyword evidence="5" id="KW-1185">Reference proteome</keyword>